<proteinExistence type="predicted"/>
<name>A0ABX0JWG4_9PROT</name>
<evidence type="ECO:0008006" key="3">
    <source>
        <dbReference type="Google" id="ProtNLM"/>
    </source>
</evidence>
<gene>
    <name evidence="1" type="ORF">GOB93_14480</name>
</gene>
<reference evidence="1 2" key="1">
    <citation type="journal article" date="2020" name="Int. J. Syst. Evol. Microbiol.">
        <title>Novel acetic acid bacteria from cider fermentations: Acetobacter conturbans sp. nov. and Acetobacter fallax sp. nov.</title>
        <authorList>
            <person name="Sombolestani A.S."/>
            <person name="Cleenwerck I."/>
            <person name="Cnockaert M."/>
            <person name="Borremans W."/>
            <person name="Wieme A.D."/>
            <person name="De Vuyst L."/>
            <person name="Vandamme P."/>
        </authorList>
    </citation>
    <scope>NUCLEOTIDE SEQUENCE [LARGE SCALE GENOMIC DNA]</scope>
    <source>
        <strain evidence="1 2">LMG 30640</strain>
    </source>
</reference>
<organism evidence="1 2">
    <name type="scientific">Acetobacter musti</name>
    <dbReference type="NCBI Taxonomy" id="864732"/>
    <lineage>
        <taxon>Bacteria</taxon>
        <taxon>Pseudomonadati</taxon>
        <taxon>Pseudomonadota</taxon>
        <taxon>Alphaproteobacteria</taxon>
        <taxon>Acetobacterales</taxon>
        <taxon>Acetobacteraceae</taxon>
        <taxon>Acetobacter</taxon>
    </lineage>
</organism>
<sequence>MKSVRQVCADRSRKAGGAGLLPRLGCVLGVLFTVSACQTSSPVVDMRPTPHTLIYTYLMAHGMARGTVMSGDITPPQLTGLLVADRAALLAVMKETAYPSGANLVAASRAVQQLLAATQPSDYGAASPHRPPGQ</sequence>
<comment type="caution">
    <text evidence="1">The sequence shown here is derived from an EMBL/GenBank/DDBJ whole genome shotgun (WGS) entry which is preliminary data.</text>
</comment>
<keyword evidence="2" id="KW-1185">Reference proteome</keyword>
<protein>
    <recommendedName>
        <fullName evidence="3">DUF4136 domain-containing protein</fullName>
    </recommendedName>
</protein>
<dbReference type="Proteomes" id="UP000635278">
    <property type="component" value="Unassembled WGS sequence"/>
</dbReference>
<dbReference type="EMBL" id="WOTB01000021">
    <property type="protein sequence ID" value="NHN85839.1"/>
    <property type="molecule type" value="Genomic_DNA"/>
</dbReference>
<dbReference type="RefSeq" id="WP_173584234.1">
    <property type="nucleotide sequence ID" value="NZ_WOTB01000021.1"/>
</dbReference>
<evidence type="ECO:0000313" key="2">
    <source>
        <dbReference type="Proteomes" id="UP000635278"/>
    </source>
</evidence>
<evidence type="ECO:0000313" key="1">
    <source>
        <dbReference type="EMBL" id="NHN85839.1"/>
    </source>
</evidence>
<accession>A0ABX0JWG4</accession>